<keyword evidence="3" id="KW-0812">Transmembrane</keyword>
<dbReference type="GO" id="GO:0006906">
    <property type="term" value="P:vesicle fusion"/>
    <property type="evidence" value="ECO:0007669"/>
    <property type="project" value="TreeGrafter"/>
</dbReference>
<feature type="domain" description="T-SNARE coiled-coil homology" evidence="4">
    <location>
        <begin position="266"/>
        <end position="328"/>
    </location>
</feature>
<name>A0AA88H2I5_NAELO</name>
<evidence type="ECO:0000256" key="1">
    <source>
        <dbReference type="ARBA" id="ARBA00009063"/>
    </source>
</evidence>
<dbReference type="EMBL" id="PYSW02000006">
    <property type="protein sequence ID" value="KAG2391886.1"/>
    <property type="molecule type" value="Genomic_DNA"/>
</dbReference>
<gene>
    <name evidence="5" type="ORF">C9374_013371</name>
</gene>
<dbReference type="PROSITE" id="PS50192">
    <property type="entry name" value="T_SNARE"/>
    <property type="match status" value="1"/>
</dbReference>
<dbReference type="Pfam" id="PF14523">
    <property type="entry name" value="Syntaxin_2"/>
    <property type="match status" value="1"/>
</dbReference>
<evidence type="ECO:0000259" key="4">
    <source>
        <dbReference type="PROSITE" id="PS50192"/>
    </source>
</evidence>
<keyword evidence="6" id="KW-1185">Reference proteome</keyword>
<dbReference type="Proteomes" id="UP000816034">
    <property type="component" value="Unassembled WGS sequence"/>
</dbReference>
<dbReference type="PROSITE" id="PS00914">
    <property type="entry name" value="SYNTAXIN"/>
    <property type="match status" value="1"/>
</dbReference>
<dbReference type="InterPro" id="IPR006012">
    <property type="entry name" value="Syntaxin/epimorphin_CS"/>
</dbReference>
<keyword evidence="3" id="KW-0472">Membrane</keyword>
<organism evidence="5 6">
    <name type="scientific">Naegleria lovaniensis</name>
    <name type="common">Amoeba</name>
    <dbReference type="NCBI Taxonomy" id="51637"/>
    <lineage>
        <taxon>Eukaryota</taxon>
        <taxon>Discoba</taxon>
        <taxon>Heterolobosea</taxon>
        <taxon>Tetramitia</taxon>
        <taxon>Eutetramitia</taxon>
        <taxon>Vahlkampfiidae</taxon>
        <taxon>Naegleria</taxon>
    </lineage>
</organism>
<evidence type="ECO:0000256" key="2">
    <source>
        <dbReference type="SAM" id="MobiDB-lite"/>
    </source>
</evidence>
<dbReference type="GO" id="GO:0000149">
    <property type="term" value="F:SNARE binding"/>
    <property type="evidence" value="ECO:0007669"/>
    <property type="project" value="TreeGrafter"/>
</dbReference>
<sequence>MSFRDVIRESKQQSQQQHQQQQNYHSSNVHSTPITASNLPKMNNNHDSTRHKKQSKQFSSVKQQPSKDFTVIQVYQNSDDDDDGMYPLGNSSQNHFQNSFDNTCLEIEKLLSEINNATSSIQKSTENILGTLKDTHEFRESLSLIIKKSSHQVETLSHHILTLDQFKKEKQLQHLQKVKIDKLNSQTEQILNNYKKQTTLCLKKQKETLAQFKKNQYILQQQQHHHYTNTRQSSSSEESDRTERDSLLMKSSLEDERLNNEIEFNSKILHEREKDILEVESSIREINSIFKELHYLTIKQGEDLDLIGDRVEETAQYVNKGKENLVVAEKRSKVGRNLLCILLLVILAIAATVAIVLVILKVVGIF</sequence>
<feature type="compositionally biased region" description="Basic and acidic residues" evidence="2">
    <location>
        <begin position="1"/>
        <end position="11"/>
    </location>
</feature>
<dbReference type="Gene3D" id="1.20.58.70">
    <property type="match status" value="1"/>
</dbReference>
<reference evidence="5 6" key="1">
    <citation type="journal article" date="2018" name="BMC Genomics">
        <title>The genome of Naegleria lovaniensis, the basis for a comparative approach to unravel pathogenicity factors of the human pathogenic amoeba N. fowleri.</title>
        <authorList>
            <person name="Liechti N."/>
            <person name="Schurch N."/>
            <person name="Bruggmann R."/>
            <person name="Wittwer M."/>
        </authorList>
    </citation>
    <scope>NUCLEOTIDE SEQUENCE [LARGE SCALE GENOMIC DNA]</scope>
    <source>
        <strain evidence="5 6">ATCC 30569</strain>
    </source>
</reference>
<comment type="caution">
    <text evidence="5">The sequence shown here is derived from an EMBL/GenBank/DDBJ whole genome shotgun (WGS) entry which is preliminary data.</text>
</comment>
<dbReference type="GO" id="GO:0012505">
    <property type="term" value="C:endomembrane system"/>
    <property type="evidence" value="ECO:0007669"/>
    <property type="project" value="TreeGrafter"/>
</dbReference>
<dbReference type="Gene3D" id="1.20.5.110">
    <property type="match status" value="1"/>
</dbReference>
<dbReference type="AlphaFoldDB" id="A0AA88H2I5"/>
<dbReference type="GeneID" id="68105824"/>
<feature type="transmembrane region" description="Helical" evidence="3">
    <location>
        <begin position="338"/>
        <end position="360"/>
    </location>
</feature>
<dbReference type="InterPro" id="IPR045242">
    <property type="entry name" value="Syntaxin"/>
</dbReference>
<dbReference type="SUPFAM" id="SSF47661">
    <property type="entry name" value="t-snare proteins"/>
    <property type="match status" value="1"/>
</dbReference>
<dbReference type="SMART" id="SM00397">
    <property type="entry name" value="t_SNARE"/>
    <property type="match status" value="1"/>
</dbReference>
<dbReference type="PANTHER" id="PTHR19957:SF38">
    <property type="entry name" value="LD27581P"/>
    <property type="match status" value="1"/>
</dbReference>
<dbReference type="InterPro" id="IPR000727">
    <property type="entry name" value="T_SNARE_dom"/>
</dbReference>
<proteinExistence type="inferred from homology"/>
<feature type="region of interest" description="Disordered" evidence="2">
    <location>
        <begin position="1"/>
        <end position="64"/>
    </location>
</feature>
<accession>A0AA88H2I5</accession>
<dbReference type="RefSeq" id="XP_044553780.1">
    <property type="nucleotide sequence ID" value="XM_044689240.1"/>
</dbReference>
<dbReference type="PANTHER" id="PTHR19957">
    <property type="entry name" value="SYNTAXIN"/>
    <property type="match status" value="1"/>
</dbReference>
<dbReference type="InterPro" id="IPR010989">
    <property type="entry name" value="SNARE"/>
</dbReference>
<dbReference type="GO" id="GO:0048278">
    <property type="term" value="P:vesicle docking"/>
    <property type="evidence" value="ECO:0007669"/>
    <property type="project" value="TreeGrafter"/>
</dbReference>
<evidence type="ECO:0000313" key="5">
    <source>
        <dbReference type="EMBL" id="KAG2391886.1"/>
    </source>
</evidence>
<evidence type="ECO:0000256" key="3">
    <source>
        <dbReference type="SAM" id="Phobius"/>
    </source>
</evidence>
<dbReference type="CDD" id="cd15840">
    <property type="entry name" value="SNARE_Qa"/>
    <property type="match status" value="1"/>
</dbReference>
<feature type="compositionally biased region" description="Low complexity" evidence="2">
    <location>
        <begin position="12"/>
        <end position="22"/>
    </location>
</feature>
<feature type="compositionally biased region" description="Polar residues" evidence="2">
    <location>
        <begin position="23"/>
        <end position="46"/>
    </location>
</feature>
<evidence type="ECO:0000313" key="6">
    <source>
        <dbReference type="Proteomes" id="UP000816034"/>
    </source>
</evidence>
<dbReference type="GO" id="GO:0006886">
    <property type="term" value="P:intracellular protein transport"/>
    <property type="evidence" value="ECO:0007669"/>
    <property type="project" value="InterPro"/>
</dbReference>
<dbReference type="GO" id="GO:0005484">
    <property type="term" value="F:SNAP receptor activity"/>
    <property type="evidence" value="ECO:0007669"/>
    <property type="project" value="InterPro"/>
</dbReference>
<protein>
    <recommendedName>
        <fullName evidence="4">t-SNARE coiled-coil homology domain-containing protein</fullName>
    </recommendedName>
</protein>
<dbReference type="GO" id="GO:0031201">
    <property type="term" value="C:SNARE complex"/>
    <property type="evidence" value="ECO:0007669"/>
    <property type="project" value="TreeGrafter"/>
</dbReference>
<dbReference type="InterPro" id="IPR006011">
    <property type="entry name" value="Syntaxin_N"/>
</dbReference>
<comment type="similarity">
    <text evidence="1">Belongs to the syntaxin family.</text>
</comment>
<keyword evidence="3" id="KW-1133">Transmembrane helix</keyword>
<feature type="region of interest" description="Disordered" evidence="2">
    <location>
        <begin position="221"/>
        <end position="245"/>
    </location>
</feature>